<evidence type="ECO:0000313" key="1">
    <source>
        <dbReference type="EMBL" id="GAT63378.1"/>
    </source>
</evidence>
<sequence>MVSCEAYLSQTVRRKEIDFLVEVVASDPKRLHELICLVEHENQQIGWHAAWCLEKLFEKYPEFFTSQMLDRITGIAIETKREGTRRLMLSILRTAELPVVLPVELINKAFEWILSEVSAIAVKALSIHYLLRVCKREPDLLPELQLCVSQLLDNTDSPGIRSVAKKVMKANILNCK</sequence>
<dbReference type="InterPro" id="IPR011030">
    <property type="entry name" value="Lipovitellin_superhlx_dom"/>
</dbReference>
<accession>A0A171A814</accession>
<dbReference type="STRING" id="681398.PJIAN_3704"/>
<dbReference type="Proteomes" id="UP000076586">
    <property type="component" value="Unassembled WGS sequence"/>
</dbReference>
<name>A0A171A814_9BACT</name>
<keyword evidence="2" id="KW-1185">Reference proteome</keyword>
<comment type="caution">
    <text evidence="1">The sequence shown here is derived from an EMBL/GenBank/DDBJ whole genome shotgun (WGS) entry which is preliminary data.</text>
</comment>
<dbReference type="AlphaFoldDB" id="A0A171A814"/>
<dbReference type="SUPFAM" id="SSF48431">
    <property type="entry name" value="Lipovitellin-phosvitin complex, superhelical domain"/>
    <property type="match status" value="1"/>
</dbReference>
<reference evidence="2" key="1">
    <citation type="submission" date="2016-04" db="EMBL/GenBank/DDBJ databases">
        <title>Draft genome sequence of Paludibacter jiangxiensis strain NM7.</title>
        <authorList>
            <person name="Qiu Y."/>
            <person name="Matsuura N."/>
            <person name="Ohashi A."/>
            <person name="Tourlousse M.D."/>
            <person name="Sekiguchi Y."/>
        </authorList>
    </citation>
    <scope>NUCLEOTIDE SEQUENCE [LARGE SCALE GENOMIC DNA]</scope>
    <source>
        <strain evidence="2">NM7</strain>
    </source>
</reference>
<evidence type="ECO:0000313" key="2">
    <source>
        <dbReference type="Proteomes" id="UP000076586"/>
    </source>
</evidence>
<evidence type="ECO:0008006" key="3">
    <source>
        <dbReference type="Google" id="ProtNLM"/>
    </source>
</evidence>
<organism evidence="1 2">
    <name type="scientific">Paludibacter jiangxiensis</name>
    <dbReference type="NCBI Taxonomy" id="681398"/>
    <lineage>
        <taxon>Bacteria</taxon>
        <taxon>Pseudomonadati</taxon>
        <taxon>Bacteroidota</taxon>
        <taxon>Bacteroidia</taxon>
        <taxon>Bacteroidales</taxon>
        <taxon>Paludibacteraceae</taxon>
        <taxon>Paludibacter</taxon>
    </lineage>
</organism>
<dbReference type="OrthoDB" id="979487at2"/>
<protein>
    <recommendedName>
        <fullName evidence="3">HEAT repeat-containing protein</fullName>
    </recommendedName>
</protein>
<gene>
    <name evidence="1" type="ORF">PJIAN_3704</name>
</gene>
<reference evidence="2" key="2">
    <citation type="journal article" date="2017" name="Genome Announc.">
        <title>Draft genome sequence of Paludibacter jiangxiensis NM7(T), a propionate-producing fermentative bacterium.</title>
        <authorList>
            <person name="Qiu Y.-L."/>
            <person name="Tourlousse D.M."/>
            <person name="Matsuura N."/>
            <person name="Ohashi A."/>
            <person name="Sekiguchi Y."/>
        </authorList>
    </citation>
    <scope>NUCLEOTIDE SEQUENCE [LARGE SCALE GENOMIC DNA]</scope>
    <source>
        <strain evidence="2">NM7</strain>
    </source>
</reference>
<dbReference type="RefSeq" id="WP_068704481.1">
    <property type="nucleotide sequence ID" value="NZ_BDCR01000003.1"/>
</dbReference>
<dbReference type="EMBL" id="BDCR01000003">
    <property type="protein sequence ID" value="GAT63378.1"/>
    <property type="molecule type" value="Genomic_DNA"/>
</dbReference>
<proteinExistence type="predicted"/>